<dbReference type="EMBL" id="REGN01004344">
    <property type="protein sequence ID" value="RNA17915.1"/>
    <property type="molecule type" value="Genomic_DNA"/>
</dbReference>
<gene>
    <name evidence="1" type="ORF">BpHYR1_038358</name>
</gene>
<organism evidence="1 2">
    <name type="scientific">Brachionus plicatilis</name>
    <name type="common">Marine rotifer</name>
    <name type="synonym">Brachionus muelleri</name>
    <dbReference type="NCBI Taxonomy" id="10195"/>
    <lineage>
        <taxon>Eukaryota</taxon>
        <taxon>Metazoa</taxon>
        <taxon>Spiralia</taxon>
        <taxon>Gnathifera</taxon>
        <taxon>Rotifera</taxon>
        <taxon>Eurotatoria</taxon>
        <taxon>Monogononta</taxon>
        <taxon>Pseudotrocha</taxon>
        <taxon>Ploima</taxon>
        <taxon>Brachionidae</taxon>
        <taxon>Brachionus</taxon>
    </lineage>
</organism>
<dbReference type="Proteomes" id="UP000276133">
    <property type="component" value="Unassembled WGS sequence"/>
</dbReference>
<proteinExistence type="predicted"/>
<reference evidence="1 2" key="1">
    <citation type="journal article" date="2018" name="Sci. Rep.">
        <title>Genomic signatures of local adaptation to the degree of environmental predictability in rotifers.</title>
        <authorList>
            <person name="Franch-Gras L."/>
            <person name="Hahn C."/>
            <person name="Garcia-Roger E.M."/>
            <person name="Carmona M.J."/>
            <person name="Serra M."/>
            <person name="Gomez A."/>
        </authorList>
    </citation>
    <scope>NUCLEOTIDE SEQUENCE [LARGE SCALE GENOMIC DNA]</scope>
    <source>
        <strain evidence="1">HYR1</strain>
    </source>
</reference>
<protein>
    <submittedName>
        <fullName evidence="1">Uncharacterized protein</fullName>
    </submittedName>
</protein>
<sequence>MNIILIGFFKECYRINILTEISIVLKPEEGHLVETRRENLISNYYKTFETSKVPWVMHKSYFHKRVKLKKTVLSMIVSFKSNLPKNQSNKSSTIWIHFWTDKVPWT</sequence>
<accession>A0A3M7R3V8</accession>
<evidence type="ECO:0000313" key="2">
    <source>
        <dbReference type="Proteomes" id="UP000276133"/>
    </source>
</evidence>
<name>A0A3M7R3V8_BRAPC</name>
<dbReference type="AlphaFoldDB" id="A0A3M7R3V8"/>
<evidence type="ECO:0000313" key="1">
    <source>
        <dbReference type="EMBL" id="RNA17915.1"/>
    </source>
</evidence>
<comment type="caution">
    <text evidence="1">The sequence shown here is derived from an EMBL/GenBank/DDBJ whole genome shotgun (WGS) entry which is preliminary data.</text>
</comment>
<keyword evidence="2" id="KW-1185">Reference proteome</keyword>